<dbReference type="AlphaFoldDB" id="E3SAK3"/>
<dbReference type="Proteomes" id="UP000001067">
    <property type="component" value="Unassembled WGS sequence"/>
</dbReference>
<accession>E3SAK3</accession>
<feature type="region of interest" description="Disordered" evidence="1">
    <location>
        <begin position="1"/>
        <end position="98"/>
    </location>
</feature>
<sequence>MTSPPGTPTDRPASSHRRNPSSLDMTHNTASRRQSFNRRSSGYSPITPRSSHEFDHDPAHQFDGGGDSNGLGNLADELGQVWDDDDEEALDGDYGDDLDTSQHDLAHIGTAVEHDGSYGVESAASLNGVRDSGVAMHDSSPVGLSPESAVKTRKHTRARSLYDGSDYGDDSDLENQGISPALESRMAAIESLVRRGIEENGSASDEVVKRVTKQLQNLGSQIAIENGATRLKTAHDALATHLTHQSRSLTSLSASFSGPRAILPDPDTIEQLLPLIQSTLELLPYPSTEPLVAISHLTHSNRELLQHLANVSDTLHMSRQTTATATRRLKVSTEQLQDWKREADKTKEGQDYIEHGDWDRRLREREAKRACASVLDGFEDVCGKWRKRLCEGLGVASQDFPDENAPPAPSSHFSHSSKLAERPANQERAATPNFSRSGNIKSPKKSSRISTDSMFPDSAVEMMPGRH</sequence>
<feature type="region of interest" description="Disordered" evidence="1">
    <location>
        <begin position="400"/>
        <end position="467"/>
    </location>
</feature>
<dbReference type="OrthoDB" id="5427526at2759"/>
<evidence type="ECO:0000256" key="1">
    <source>
        <dbReference type="SAM" id="MobiDB-lite"/>
    </source>
</evidence>
<feature type="compositionally biased region" description="Basic and acidic residues" evidence="1">
    <location>
        <begin position="50"/>
        <end position="60"/>
    </location>
</feature>
<evidence type="ECO:0000313" key="3">
    <source>
        <dbReference type="Proteomes" id="UP000001067"/>
    </source>
</evidence>
<dbReference type="HOGENOM" id="CLU_047851_1_0_1"/>
<organism evidence="3">
    <name type="scientific">Pyrenophora teres f. teres (strain 0-1)</name>
    <name type="common">Barley net blotch fungus</name>
    <name type="synonym">Drechslera teres f. teres</name>
    <dbReference type="NCBI Taxonomy" id="861557"/>
    <lineage>
        <taxon>Eukaryota</taxon>
        <taxon>Fungi</taxon>
        <taxon>Dikarya</taxon>
        <taxon>Ascomycota</taxon>
        <taxon>Pezizomycotina</taxon>
        <taxon>Dothideomycetes</taxon>
        <taxon>Pleosporomycetidae</taxon>
        <taxon>Pleosporales</taxon>
        <taxon>Pleosporineae</taxon>
        <taxon>Pleosporaceae</taxon>
        <taxon>Pyrenophora</taxon>
    </lineage>
</organism>
<dbReference type="KEGG" id="pte:PTT_20208"/>
<feature type="compositionally biased region" description="Acidic residues" evidence="1">
    <location>
        <begin position="82"/>
        <end position="98"/>
    </location>
</feature>
<protein>
    <submittedName>
        <fullName evidence="2">Uncharacterized protein</fullName>
    </submittedName>
</protein>
<dbReference type="EMBL" id="GL538136">
    <property type="protein sequence ID" value="EFQ85005.1"/>
    <property type="molecule type" value="Genomic_DNA"/>
</dbReference>
<keyword evidence="3" id="KW-1185">Reference proteome</keyword>
<feature type="region of interest" description="Disordered" evidence="1">
    <location>
        <begin position="131"/>
        <end position="174"/>
    </location>
</feature>
<name>E3SAK3_PYRTT</name>
<dbReference type="eggNOG" id="ENOG502S5IN">
    <property type="taxonomic scope" value="Eukaryota"/>
</dbReference>
<reference evidence="2 3" key="1">
    <citation type="journal article" date="2010" name="Genome Biol.">
        <title>A first genome assembly of the barley fungal pathogen Pyrenophora teres f. teres.</title>
        <authorList>
            <person name="Ellwood S.R."/>
            <person name="Liu Z."/>
            <person name="Syme R.A."/>
            <person name="Lai Z."/>
            <person name="Hane J.K."/>
            <person name="Keiper F."/>
            <person name="Moffat C.S."/>
            <person name="Oliver R.P."/>
            <person name="Friesen T.L."/>
        </authorList>
    </citation>
    <scope>NUCLEOTIDE SEQUENCE [LARGE SCALE GENOMIC DNA]</scope>
    <source>
        <strain evidence="2 3">0-1</strain>
    </source>
</reference>
<proteinExistence type="predicted"/>
<evidence type="ECO:0000313" key="2">
    <source>
        <dbReference type="EMBL" id="EFQ85005.1"/>
    </source>
</evidence>
<gene>
    <name evidence="2" type="ORF">PTT_20208</name>
</gene>
<feature type="compositionally biased region" description="Polar residues" evidence="1">
    <location>
        <begin position="20"/>
        <end position="49"/>
    </location>
</feature>